<evidence type="ECO:0000313" key="3">
    <source>
        <dbReference type="EMBL" id="PNS18173.1"/>
    </source>
</evidence>
<dbReference type="PANTHER" id="PTHR28019:SF7">
    <property type="entry name" value="SUR7 PROTEIN"/>
    <property type="match status" value="1"/>
</dbReference>
<feature type="signal peptide" evidence="2">
    <location>
        <begin position="1"/>
        <end position="19"/>
    </location>
</feature>
<gene>
    <name evidence="3" type="ORF">CAC42_3618</name>
</gene>
<keyword evidence="1" id="KW-0812">Transmembrane</keyword>
<dbReference type="Pfam" id="PF06687">
    <property type="entry name" value="SUR7"/>
    <property type="match status" value="1"/>
</dbReference>
<organism evidence="3 4">
    <name type="scientific">Sphaceloma murrayae</name>
    <dbReference type="NCBI Taxonomy" id="2082308"/>
    <lineage>
        <taxon>Eukaryota</taxon>
        <taxon>Fungi</taxon>
        <taxon>Dikarya</taxon>
        <taxon>Ascomycota</taxon>
        <taxon>Pezizomycotina</taxon>
        <taxon>Dothideomycetes</taxon>
        <taxon>Dothideomycetidae</taxon>
        <taxon>Myriangiales</taxon>
        <taxon>Elsinoaceae</taxon>
        <taxon>Sphaceloma</taxon>
    </lineage>
</organism>
<dbReference type="EMBL" id="NKHZ01000045">
    <property type="protein sequence ID" value="PNS18173.1"/>
    <property type="molecule type" value="Genomic_DNA"/>
</dbReference>
<dbReference type="InterPro" id="IPR052413">
    <property type="entry name" value="SUR7_domain"/>
</dbReference>
<dbReference type="GO" id="GO:0031505">
    <property type="term" value="P:fungal-type cell wall organization"/>
    <property type="evidence" value="ECO:0007669"/>
    <property type="project" value="TreeGrafter"/>
</dbReference>
<feature type="transmembrane region" description="Helical" evidence="1">
    <location>
        <begin position="258"/>
        <end position="278"/>
    </location>
</feature>
<dbReference type="GO" id="GO:0051285">
    <property type="term" value="C:cell cortex of cell tip"/>
    <property type="evidence" value="ECO:0007669"/>
    <property type="project" value="TreeGrafter"/>
</dbReference>
<keyword evidence="1" id="KW-0472">Membrane</keyword>
<dbReference type="GO" id="GO:0005886">
    <property type="term" value="C:plasma membrane"/>
    <property type="evidence" value="ECO:0007669"/>
    <property type="project" value="InterPro"/>
</dbReference>
<dbReference type="AlphaFoldDB" id="A0A2K1QTG0"/>
<feature type="transmembrane region" description="Helical" evidence="1">
    <location>
        <begin position="180"/>
        <end position="203"/>
    </location>
</feature>
<comment type="caution">
    <text evidence="3">The sequence shown here is derived from an EMBL/GenBank/DDBJ whole genome shotgun (WGS) entry which is preliminary data.</text>
</comment>
<keyword evidence="4" id="KW-1185">Reference proteome</keyword>
<dbReference type="InterPro" id="IPR009571">
    <property type="entry name" value="SUR7/Rim9-like_fungi"/>
</dbReference>
<dbReference type="Proteomes" id="UP000243797">
    <property type="component" value="Unassembled WGS sequence"/>
</dbReference>
<evidence type="ECO:0000256" key="1">
    <source>
        <dbReference type="SAM" id="Phobius"/>
    </source>
</evidence>
<name>A0A2K1QTG0_9PEZI</name>
<keyword evidence="1" id="KW-1133">Transmembrane helix</keyword>
<evidence type="ECO:0000313" key="4">
    <source>
        <dbReference type="Proteomes" id="UP000243797"/>
    </source>
</evidence>
<feature type="chain" id="PRO_5014410951" evidence="2">
    <location>
        <begin position="20"/>
        <end position="299"/>
    </location>
</feature>
<dbReference type="PANTHER" id="PTHR28019">
    <property type="entry name" value="CELL MEMBRANE PROTEIN YLR413W-RELATED"/>
    <property type="match status" value="1"/>
</dbReference>
<accession>A0A2K1QTG0</accession>
<proteinExistence type="predicted"/>
<evidence type="ECO:0000256" key="2">
    <source>
        <dbReference type="SAM" id="SignalP"/>
    </source>
</evidence>
<sequence>MRFSAIVPILLGLAALTLSFLCLFAGSTPQFLESYSLITLNTSQIGQDALDSSLVNSNSDLANILDAIPESIQDRAEDLLNTVARRLGLRDYYSVHLMTYCEGFYEPGSVPNATLSASDIDRNTTYCSNRTAFFEWDPRDSLQRNLNESGNSNVNVSDLNWPSQIDDGIRALHTVQRATFVIYCVAIGLIALATIAAIISIVFSGRLSACGNILLSFLAFLAIGVASGLVTAIVIIGVRTLNRYAEQVGIQAQRGTGFLALTWSATAAMFICVVWWTADCCIGRRNRGYKPAHQEKPPY</sequence>
<feature type="transmembrane region" description="Helical" evidence="1">
    <location>
        <begin position="215"/>
        <end position="238"/>
    </location>
</feature>
<keyword evidence="2" id="KW-0732">Signal</keyword>
<dbReference type="InParanoid" id="A0A2K1QTG0"/>
<protein>
    <submittedName>
        <fullName evidence="3">SUR7 family protein pun1</fullName>
    </submittedName>
</protein>
<dbReference type="OrthoDB" id="4159154at2759"/>
<dbReference type="STRING" id="2082308.A0A2K1QTG0"/>
<reference evidence="3 4" key="1">
    <citation type="submission" date="2017-06" db="EMBL/GenBank/DDBJ databases">
        <title>Draft genome sequence of a variant of Elsinoe murrayae.</title>
        <authorList>
            <person name="Cheng Q."/>
        </authorList>
    </citation>
    <scope>NUCLEOTIDE SEQUENCE [LARGE SCALE GENOMIC DNA]</scope>
    <source>
        <strain evidence="3 4">CQ-2017a</strain>
    </source>
</reference>